<name>K1SM67_9ZZZZ</name>
<sequence length="287" mass="32988">MKNLRKKFELFCFKNRDKGIPNLMLYIVIGTAVVYLFSQMSGNALLYSALRFDRTSILQGQVWRLITYPLTYSAGNILLTAITLLCYYSLGRAMENVWGTLRFNLFYLTGVVMMDVYCLIFGGQASVTYLNLSLFLSYATLYPDANFLLFFIIPVKAWIFALIDLAMVLLSLFTDPFPYNLFSVIALANYFLFFGKDVLNVIPVSWRANASRLFRRKPKQPKAKVIHFNAGSYEASTATPKAPYTHRCTICGRTDVTNPELEFRYCSKCKGYYCYCQDHINNHTHIQ</sequence>
<feature type="domain" description="Peptidase S54 rhomboid" evidence="6">
    <location>
        <begin position="59"/>
        <end position="173"/>
    </location>
</feature>
<evidence type="ECO:0000259" key="6">
    <source>
        <dbReference type="Pfam" id="PF01694"/>
    </source>
</evidence>
<evidence type="ECO:0000256" key="2">
    <source>
        <dbReference type="ARBA" id="ARBA00022692"/>
    </source>
</evidence>
<feature type="transmembrane region" description="Helical" evidence="5">
    <location>
        <begin position="23"/>
        <end position="50"/>
    </location>
</feature>
<dbReference type="SUPFAM" id="SSF144091">
    <property type="entry name" value="Rhomboid-like"/>
    <property type="match status" value="1"/>
</dbReference>
<evidence type="ECO:0000313" key="7">
    <source>
        <dbReference type="EMBL" id="EKC61747.1"/>
    </source>
</evidence>
<dbReference type="Pfam" id="PF01694">
    <property type="entry name" value="Rhomboid"/>
    <property type="match status" value="1"/>
</dbReference>
<dbReference type="GO" id="GO:0004252">
    <property type="term" value="F:serine-type endopeptidase activity"/>
    <property type="evidence" value="ECO:0007669"/>
    <property type="project" value="InterPro"/>
</dbReference>
<feature type="transmembrane region" description="Helical" evidence="5">
    <location>
        <begin position="103"/>
        <end position="127"/>
    </location>
</feature>
<dbReference type="Gene3D" id="1.20.1540.10">
    <property type="entry name" value="Rhomboid-like"/>
    <property type="match status" value="1"/>
</dbReference>
<dbReference type="GO" id="GO:0016020">
    <property type="term" value="C:membrane"/>
    <property type="evidence" value="ECO:0007669"/>
    <property type="project" value="UniProtKB-SubCell"/>
</dbReference>
<keyword evidence="3 5" id="KW-1133">Transmembrane helix</keyword>
<keyword evidence="4 5" id="KW-0472">Membrane</keyword>
<dbReference type="AlphaFoldDB" id="K1SM67"/>
<organism evidence="7">
    <name type="scientific">human gut metagenome</name>
    <dbReference type="NCBI Taxonomy" id="408170"/>
    <lineage>
        <taxon>unclassified sequences</taxon>
        <taxon>metagenomes</taxon>
        <taxon>organismal metagenomes</taxon>
    </lineage>
</organism>
<evidence type="ECO:0000256" key="3">
    <source>
        <dbReference type="ARBA" id="ARBA00022989"/>
    </source>
</evidence>
<feature type="transmembrane region" description="Helical" evidence="5">
    <location>
        <begin position="147"/>
        <end position="170"/>
    </location>
</feature>
<dbReference type="InterPro" id="IPR022764">
    <property type="entry name" value="Peptidase_S54_rhomboid_dom"/>
</dbReference>
<keyword evidence="2 5" id="KW-0812">Transmembrane</keyword>
<evidence type="ECO:0000256" key="1">
    <source>
        <dbReference type="ARBA" id="ARBA00004141"/>
    </source>
</evidence>
<evidence type="ECO:0000256" key="5">
    <source>
        <dbReference type="SAM" id="Phobius"/>
    </source>
</evidence>
<comment type="subcellular location">
    <subcellularLocation>
        <location evidence="1">Membrane</location>
        <topology evidence="1">Multi-pass membrane protein</topology>
    </subcellularLocation>
</comment>
<feature type="transmembrane region" description="Helical" evidence="5">
    <location>
        <begin position="70"/>
        <end position="91"/>
    </location>
</feature>
<dbReference type="EMBL" id="AJWY01008250">
    <property type="protein sequence ID" value="EKC61747.1"/>
    <property type="molecule type" value="Genomic_DNA"/>
</dbReference>
<dbReference type="InterPro" id="IPR035952">
    <property type="entry name" value="Rhomboid-like_sf"/>
</dbReference>
<accession>K1SM67</accession>
<comment type="caution">
    <text evidence="7">The sequence shown here is derived from an EMBL/GenBank/DDBJ whole genome shotgun (WGS) entry which is preliminary data.</text>
</comment>
<evidence type="ECO:0000256" key="4">
    <source>
        <dbReference type="ARBA" id="ARBA00023136"/>
    </source>
</evidence>
<protein>
    <recommendedName>
        <fullName evidence="6">Peptidase S54 rhomboid domain-containing protein</fullName>
    </recommendedName>
</protein>
<reference evidence="7" key="1">
    <citation type="journal article" date="2013" name="Environ. Microbiol.">
        <title>Microbiota from the distal guts of lean and obese adolescents exhibit partial functional redundancy besides clear differences in community structure.</title>
        <authorList>
            <person name="Ferrer M."/>
            <person name="Ruiz A."/>
            <person name="Lanza F."/>
            <person name="Haange S.B."/>
            <person name="Oberbach A."/>
            <person name="Till H."/>
            <person name="Bargiela R."/>
            <person name="Campoy C."/>
            <person name="Segura M.T."/>
            <person name="Richter M."/>
            <person name="von Bergen M."/>
            <person name="Seifert J."/>
            <person name="Suarez A."/>
        </authorList>
    </citation>
    <scope>NUCLEOTIDE SEQUENCE</scope>
</reference>
<feature type="transmembrane region" description="Helical" evidence="5">
    <location>
        <begin position="177"/>
        <end position="195"/>
    </location>
</feature>
<gene>
    <name evidence="7" type="ORF">LEA_12193</name>
</gene>
<proteinExistence type="predicted"/>